<reference evidence="2 4" key="1">
    <citation type="journal article" date="2023" name="Microb. Genom.">
        <title>Mesoterricola silvestris gen. nov., sp. nov., Mesoterricola sediminis sp. nov., Geothrix oryzae sp. nov., Geothrix edaphica sp. nov., Geothrix rubra sp. nov., and Geothrix limicola sp. nov., six novel members of Acidobacteriota isolated from soils.</title>
        <authorList>
            <person name="Weisberg A.J."/>
            <person name="Pearce E."/>
            <person name="Kramer C.G."/>
            <person name="Chang J.H."/>
            <person name="Clarke C.R."/>
        </authorList>
    </citation>
    <scope>NUCLEOTIDE SEQUENCE</scope>
    <source>
        <strain evidence="3 4">NB05-1H</strain>
        <strain evidence="2">NRRL_B-16521</strain>
    </source>
</reference>
<dbReference type="Proteomes" id="UP001282288">
    <property type="component" value="Unassembled WGS sequence"/>
</dbReference>
<dbReference type="CDD" id="cd00093">
    <property type="entry name" value="HTH_XRE"/>
    <property type="match status" value="1"/>
</dbReference>
<evidence type="ECO:0000313" key="4">
    <source>
        <dbReference type="Proteomes" id="UP001272987"/>
    </source>
</evidence>
<organism evidence="2 5">
    <name type="scientific">Streptomyces acidiscabies</name>
    <dbReference type="NCBI Taxonomy" id="42234"/>
    <lineage>
        <taxon>Bacteria</taxon>
        <taxon>Bacillati</taxon>
        <taxon>Actinomycetota</taxon>
        <taxon>Actinomycetes</taxon>
        <taxon>Kitasatosporales</taxon>
        <taxon>Streptomycetaceae</taxon>
        <taxon>Streptomyces</taxon>
    </lineage>
</organism>
<feature type="domain" description="DUF5753" evidence="1">
    <location>
        <begin position="93"/>
        <end position="266"/>
    </location>
</feature>
<gene>
    <name evidence="2" type="ORF">PV399_31840</name>
    <name evidence="3" type="ORF">PV666_04270</name>
</gene>
<comment type="caution">
    <text evidence="2">The sequence shown here is derived from an EMBL/GenBank/DDBJ whole genome shotgun (WGS) entry which is preliminary data.</text>
</comment>
<sequence length="274" mass="30419">MEQVNDESEPVDGLEWFGREVAAALEHKGATQRALAVATGYKEPYVSKVVNGKALASQHFADECDCFFNTPGSFGRLLVRVSERGNPGWFVPYVQLEKEAAEIEDYSTTFVMGLLQTPEYAEAVYRAGYPHQTDNEIKSRVDLRMHRREILEREAPPSLWVILNEAVLRTVVGDRGVMAGQLEHLAVMAAFPHVTVQVLTFGAGAPASSKSFNLLTQDDGARVLYSETAGRGFVNDSASDVRKWSDIYNRLRAAAESEARSLALIRSIMEEYAR</sequence>
<dbReference type="SUPFAM" id="SSF47413">
    <property type="entry name" value="lambda repressor-like DNA-binding domains"/>
    <property type="match status" value="1"/>
</dbReference>
<proteinExistence type="predicted"/>
<dbReference type="AlphaFoldDB" id="A0AAP6BGD9"/>
<evidence type="ECO:0000313" key="2">
    <source>
        <dbReference type="EMBL" id="MDX2964274.1"/>
    </source>
</evidence>
<dbReference type="Pfam" id="PF19054">
    <property type="entry name" value="DUF5753"/>
    <property type="match status" value="1"/>
</dbReference>
<keyword evidence="4" id="KW-1185">Reference proteome</keyword>
<dbReference type="InterPro" id="IPR043917">
    <property type="entry name" value="DUF5753"/>
</dbReference>
<dbReference type="EMBL" id="JARAWP010000002">
    <property type="protein sequence ID" value="MDX3017095.1"/>
    <property type="molecule type" value="Genomic_DNA"/>
</dbReference>
<name>A0AAP6BGD9_9ACTN</name>
<dbReference type="Proteomes" id="UP001272987">
    <property type="component" value="Unassembled WGS sequence"/>
</dbReference>
<dbReference type="EMBL" id="JARAWC010000029">
    <property type="protein sequence ID" value="MDX2964274.1"/>
    <property type="molecule type" value="Genomic_DNA"/>
</dbReference>
<evidence type="ECO:0000313" key="3">
    <source>
        <dbReference type="EMBL" id="MDX3017095.1"/>
    </source>
</evidence>
<evidence type="ECO:0000259" key="1">
    <source>
        <dbReference type="Pfam" id="PF19054"/>
    </source>
</evidence>
<dbReference type="GO" id="GO:0003677">
    <property type="term" value="F:DNA binding"/>
    <property type="evidence" value="ECO:0007669"/>
    <property type="project" value="InterPro"/>
</dbReference>
<evidence type="ECO:0000313" key="5">
    <source>
        <dbReference type="Proteomes" id="UP001282288"/>
    </source>
</evidence>
<dbReference type="InterPro" id="IPR001387">
    <property type="entry name" value="Cro/C1-type_HTH"/>
</dbReference>
<accession>A0AAP6BGD9</accession>
<protein>
    <submittedName>
        <fullName evidence="2">Helix-turn-helix transcriptional regulator</fullName>
    </submittedName>
</protein>
<dbReference type="InterPro" id="IPR010982">
    <property type="entry name" value="Lambda_DNA-bd_dom_sf"/>
</dbReference>